<dbReference type="OrthoDB" id="119982at2759"/>
<feature type="region of interest" description="Disordered" evidence="1">
    <location>
        <begin position="164"/>
        <end position="216"/>
    </location>
</feature>
<reference evidence="2" key="1">
    <citation type="submission" date="2021-01" db="EMBL/GenBank/DDBJ databases">
        <title>Phytophthora aleatoria, a newly-described species from Pinus radiata is distinct from Phytophthora cactorum isolates based on comparative genomics.</title>
        <authorList>
            <person name="Mcdougal R."/>
            <person name="Panda P."/>
            <person name="Williams N."/>
            <person name="Studholme D.J."/>
        </authorList>
    </citation>
    <scope>NUCLEOTIDE SEQUENCE</scope>
    <source>
        <strain evidence="2">NZFS 3830</strain>
    </source>
</reference>
<evidence type="ECO:0000313" key="3">
    <source>
        <dbReference type="Proteomes" id="UP000688947"/>
    </source>
</evidence>
<dbReference type="AlphaFoldDB" id="A0A8T1U109"/>
<protein>
    <submittedName>
        <fullName evidence="2">Uncharacterized protein</fullName>
    </submittedName>
</protein>
<name>A0A8T1U109_9STRA</name>
<dbReference type="EMBL" id="JAENGZ010000889">
    <property type="protein sequence ID" value="KAG6952770.1"/>
    <property type="molecule type" value="Genomic_DNA"/>
</dbReference>
<gene>
    <name evidence="2" type="ORF">JG687_00012800</name>
</gene>
<evidence type="ECO:0000313" key="2">
    <source>
        <dbReference type="EMBL" id="KAG6952770.1"/>
    </source>
</evidence>
<dbReference type="Proteomes" id="UP000688947">
    <property type="component" value="Unassembled WGS sequence"/>
</dbReference>
<feature type="compositionally biased region" description="Polar residues" evidence="1">
    <location>
        <begin position="197"/>
        <end position="211"/>
    </location>
</feature>
<dbReference type="VEuPathDB" id="FungiDB:PC110_g15216"/>
<evidence type="ECO:0000256" key="1">
    <source>
        <dbReference type="SAM" id="MobiDB-lite"/>
    </source>
</evidence>
<organism evidence="2 3">
    <name type="scientific">Phytophthora cactorum</name>
    <dbReference type="NCBI Taxonomy" id="29920"/>
    <lineage>
        <taxon>Eukaryota</taxon>
        <taxon>Sar</taxon>
        <taxon>Stramenopiles</taxon>
        <taxon>Oomycota</taxon>
        <taxon>Peronosporomycetes</taxon>
        <taxon>Peronosporales</taxon>
        <taxon>Peronosporaceae</taxon>
        <taxon>Phytophthora</taxon>
    </lineage>
</organism>
<comment type="caution">
    <text evidence="2">The sequence shown here is derived from an EMBL/GenBank/DDBJ whole genome shotgun (WGS) entry which is preliminary data.</text>
</comment>
<proteinExistence type="predicted"/>
<accession>A0A8T1U109</accession>
<sequence>MSAETSNNVVTVSHPARVCSIALPRVLIAVLVVRVGEPLGSARGGWLTKLIFDVEEGYEGFRDKYHGLFAEDDRAIYLKTTKHGGQSKYVRHSNDHIRGALQHRWRLATLSDKRSSFHFDAFLYVQNATQPPSQFQRATAGRIERARAQRMAYESTSAVSFEPITAHHPGIVNARRPDSAPSSSRRQHYRSGDRTRQATGTSHAQRASTGFRSRLTDPACGMPLVSRTITSSLPVFSAHFHLHRQVTHSNKTCTTCKQRMTRRATMNCDGAYAIKDVH</sequence>